<dbReference type="Gene3D" id="3.90.1200.10">
    <property type="match status" value="1"/>
</dbReference>
<protein>
    <submittedName>
        <fullName evidence="2">Aminoglycoside phosphotransferase family protein</fullName>
    </submittedName>
</protein>
<evidence type="ECO:0000313" key="3">
    <source>
        <dbReference type="Proteomes" id="UP000298111"/>
    </source>
</evidence>
<dbReference type="GO" id="GO:0016740">
    <property type="term" value="F:transferase activity"/>
    <property type="evidence" value="ECO:0007669"/>
    <property type="project" value="UniProtKB-KW"/>
</dbReference>
<accession>A0A8H1LB77</accession>
<keyword evidence="2" id="KW-0808">Transferase</keyword>
<sequence length="298" mass="31156">MLADRPDGTVVRVGDKVAKAHAPDTDVPALAVRLHLASSVVCRGILLPPLPGPCPAPLPGGRVASLWPHGRPVDPHDAAQAPWEAAGTLLARLHELPLSHQLPGPLPVMRGPAKAARAVARMRGAPHTAHRAAARTVERAWATLPAWCRDEEPAPYTGTLCHGDFHLGQLVRHPAPAGPWHLIDVDDLGLGDPAWDLARPACWYAAGLLEPAAWARFLGAYASSRRAAGTTTGLAAADPWPHLDAAARALTVQSAALGVAKATAGNRGLDDAEEAVVAACARIAGLHDRTEQPFVQGP</sequence>
<dbReference type="Pfam" id="PF01636">
    <property type="entry name" value="APH"/>
    <property type="match status" value="1"/>
</dbReference>
<proteinExistence type="predicted"/>
<evidence type="ECO:0000313" key="2">
    <source>
        <dbReference type="EMBL" id="TGG82391.1"/>
    </source>
</evidence>
<comment type="caution">
    <text evidence="2">The sequence shown here is derived from an EMBL/GenBank/DDBJ whole genome shotgun (WGS) entry which is preliminary data.</text>
</comment>
<dbReference type="AlphaFoldDB" id="A0A8H1LB77"/>
<name>A0A8H1LB77_9ACTN</name>
<dbReference type="InterPro" id="IPR002575">
    <property type="entry name" value="Aminoglycoside_PTrfase"/>
</dbReference>
<feature type="domain" description="Aminoglycoside phosphotransferase" evidence="1">
    <location>
        <begin position="53"/>
        <end position="222"/>
    </location>
</feature>
<gene>
    <name evidence="2" type="ORF">D8771_16695</name>
</gene>
<dbReference type="Proteomes" id="UP000298111">
    <property type="component" value="Unassembled WGS sequence"/>
</dbReference>
<reference evidence="2 3" key="1">
    <citation type="submission" date="2018-10" db="EMBL/GenBank/DDBJ databases">
        <title>Isolation of pseudouridimycin from Streptomyces albus DSM 40763.</title>
        <authorList>
            <person name="Rosenqvist P."/>
            <person name="Metsae-Ketelae M."/>
            <person name="Virta P."/>
        </authorList>
    </citation>
    <scope>NUCLEOTIDE SEQUENCE [LARGE SCALE GENOMIC DNA]</scope>
    <source>
        <strain evidence="2 3">DSM 40763</strain>
    </source>
</reference>
<organism evidence="2 3">
    <name type="scientific">Streptomyces albus</name>
    <dbReference type="NCBI Taxonomy" id="1888"/>
    <lineage>
        <taxon>Bacteria</taxon>
        <taxon>Bacillati</taxon>
        <taxon>Actinomycetota</taxon>
        <taxon>Actinomycetes</taxon>
        <taxon>Kitasatosporales</taxon>
        <taxon>Streptomycetaceae</taxon>
        <taxon>Streptomyces</taxon>
    </lineage>
</organism>
<dbReference type="EMBL" id="RCIY01000062">
    <property type="protein sequence ID" value="TGG82391.1"/>
    <property type="molecule type" value="Genomic_DNA"/>
</dbReference>
<dbReference type="InterPro" id="IPR011009">
    <property type="entry name" value="Kinase-like_dom_sf"/>
</dbReference>
<evidence type="ECO:0000259" key="1">
    <source>
        <dbReference type="Pfam" id="PF01636"/>
    </source>
</evidence>
<dbReference type="SUPFAM" id="SSF56112">
    <property type="entry name" value="Protein kinase-like (PK-like)"/>
    <property type="match status" value="1"/>
</dbReference>